<organism evidence="2 3">
    <name type="scientific">Rhodotorula graminis (strain WP1)</name>
    <dbReference type="NCBI Taxonomy" id="578459"/>
    <lineage>
        <taxon>Eukaryota</taxon>
        <taxon>Fungi</taxon>
        <taxon>Dikarya</taxon>
        <taxon>Basidiomycota</taxon>
        <taxon>Pucciniomycotina</taxon>
        <taxon>Microbotryomycetes</taxon>
        <taxon>Sporidiobolales</taxon>
        <taxon>Sporidiobolaceae</taxon>
        <taxon>Rhodotorula</taxon>
    </lineage>
</organism>
<dbReference type="OrthoDB" id="2525403at2759"/>
<dbReference type="GeneID" id="28978325"/>
<evidence type="ECO:0000313" key="3">
    <source>
        <dbReference type="Proteomes" id="UP000053890"/>
    </source>
</evidence>
<dbReference type="Proteomes" id="UP000053890">
    <property type="component" value="Unassembled WGS sequence"/>
</dbReference>
<evidence type="ECO:0000313" key="2">
    <source>
        <dbReference type="EMBL" id="KPV72819.1"/>
    </source>
</evidence>
<evidence type="ECO:0000256" key="1">
    <source>
        <dbReference type="SAM" id="MobiDB-lite"/>
    </source>
</evidence>
<protein>
    <submittedName>
        <fullName evidence="2">Uncharacterized protein</fullName>
    </submittedName>
</protein>
<name>A0A0P9F014_RHOGW</name>
<reference evidence="2 3" key="1">
    <citation type="journal article" date="2015" name="Front. Microbiol.">
        <title>Genome sequence of the plant growth promoting endophytic yeast Rhodotorula graminis WP1.</title>
        <authorList>
            <person name="Firrincieli A."/>
            <person name="Otillar R."/>
            <person name="Salamov A."/>
            <person name="Schmutz J."/>
            <person name="Khan Z."/>
            <person name="Redman R.S."/>
            <person name="Fleck N.D."/>
            <person name="Lindquist E."/>
            <person name="Grigoriev I.V."/>
            <person name="Doty S.L."/>
        </authorList>
    </citation>
    <scope>NUCLEOTIDE SEQUENCE [LARGE SCALE GENOMIC DNA]</scope>
    <source>
        <strain evidence="2 3">WP1</strain>
    </source>
</reference>
<feature type="region of interest" description="Disordered" evidence="1">
    <location>
        <begin position="225"/>
        <end position="248"/>
    </location>
</feature>
<gene>
    <name evidence="2" type="ORF">RHOBADRAFT_55498</name>
</gene>
<dbReference type="EMBL" id="KQ474085">
    <property type="protein sequence ID" value="KPV72819.1"/>
    <property type="molecule type" value="Genomic_DNA"/>
</dbReference>
<proteinExistence type="predicted"/>
<keyword evidence="3" id="KW-1185">Reference proteome</keyword>
<dbReference type="AlphaFoldDB" id="A0A0P9F014"/>
<dbReference type="RefSeq" id="XP_018268868.1">
    <property type="nucleotide sequence ID" value="XM_018417877.1"/>
</dbReference>
<sequence>MGLSQQKVGHLFARCDSAEETEEVLQAYAFSKWTNGGNQKYVLRKLHLLTLYLRAINLGSKLRDHYQAFAIVATLTKTNDGPIVLLPSTVVGLEAWNAARRPSSSLVKRAFNRQAMHVVTPASPGHSSNASDVDLALEVDRERGAGAGGGAGEGPQGGFSGWLAAGGRRSRSNTATVTAVVLAPGERTEQQRRAAGAGNGLLGTGLLSAPPNYDPRALAGYVESNPSLRLSTRADYDDPEADSLPDYS</sequence>
<dbReference type="OMA" id="HEARSYD"/>
<accession>A0A0P9F014</accession>
<feature type="compositionally biased region" description="Acidic residues" evidence="1">
    <location>
        <begin position="237"/>
        <end position="248"/>
    </location>
</feature>